<sequence length="341" mass="38707">MNNIFLRILLLLLMCLSLEAQTIINSEGKTITIPDNINRVFGSSPPMSYLIYALNPNKMIGLNFKAKNAQNGADSKFLTKKFLSLPVIGSYHGGGQNINLENLIKYKPELVLIWQDDLMVQTIKKEMKKINVPTFMVPFREIADMPNAFRVTGKVIGEKERGEVLAKYSQNIINEVKSNASKSTPTRYYYAEGIDGLSTECDQSFHVEAINFAGGINVHKCQQSGLLGLEKISFETLLKYNPDVIIVQTPVVYNDIMLDPMWKSLKAVKNGRIHLVPTQPFNWIDRPPSFMRVLGIQWLAKILHPESYKVDLNKRTKEFYNLFLHVKLNDAQSKNILGVKK</sequence>
<dbReference type="InterPro" id="IPR050902">
    <property type="entry name" value="ABC_Transporter_SBP"/>
</dbReference>
<evidence type="ECO:0000256" key="1">
    <source>
        <dbReference type="SAM" id="SignalP"/>
    </source>
</evidence>
<dbReference type="PANTHER" id="PTHR30535">
    <property type="entry name" value="VITAMIN B12-BINDING PROTEIN"/>
    <property type="match status" value="1"/>
</dbReference>
<dbReference type="Pfam" id="PF01497">
    <property type="entry name" value="Peripla_BP_2"/>
    <property type="match status" value="1"/>
</dbReference>
<dbReference type="PROSITE" id="PS50983">
    <property type="entry name" value="FE_B12_PBP"/>
    <property type="match status" value="1"/>
</dbReference>
<dbReference type="Gene3D" id="1.20.58.2180">
    <property type="match status" value="1"/>
</dbReference>
<evidence type="ECO:0000259" key="2">
    <source>
        <dbReference type="PROSITE" id="PS50983"/>
    </source>
</evidence>
<feature type="signal peptide" evidence="1">
    <location>
        <begin position="1"/>
        <end position="20"/>
    </location>
</feature>
<proteinExistence type="predicted"/>
<dbReference type="SUPFAM" id="SSF53807">
    <property type="entry name" value="Helical backbone' metal receptor"/>
    <property type="match status" value="1"/>
</dbReference>
<name>A0A0S4XPJ8_9BACT</name>
<dbReference type="EMBL" id="FAXN01000065">
    <property type="protein sequence ID" value="CUV66157.1"/>
    <property type="molecule type" value="Genomic_DNA"/>
</dbReference>
<feature type="domain" description="Fe/B12 periplasmic-binding" evidence="2">
    <location>
        <begin position="39"/>
        <end position="307"/>
    </location>
</feature>
<organism evidence="3">
    <name type="scientific">Sulfurovum sp. enrichment culture clone C5</name>
    <dbReference type="NCBI Taxonomy" id="497650"/>
    <lineage>
        <taxon>Bacteria</taxon>
        <taxon>Pseudomonadati</taxon>
        <taxon>Campylobacterota</taxon>
        <taxon>Epsilonproteobacteria</taxon>
        <taxon>Campylobacterales</taxon>
        <taxon>Sulfurovaceae</taxon>
        <taxon>Sulfurovum</taxon>
        <taxon>environmental samples</taxon>
    </lineage>
</organism>
<keyword evidence="1" id="KW-0732">Signal</keyword>
<dbReference type="AlphaFoldDB" id="A0A0S4XPJ8"/>
<dbReference type="Gene3D" id="3.40.50.1980">
    <property type="entry name" value="Nitrogenase molybdenum iron protein domain"/>
    <property type="match status" value="2"/>
</dbReference>
<dbReference type="InterPro" id="IPR002491">
    <property type="entry name" value="ABC_transptr_periplasmic_BD"/>
</dbReference>
<accession>A0A0S4XPJ8</accession>
<feature type="chain" id="PRO_5006630096" evidence="1">
    <location>
        <begin position="21"/>
        <end position="341"/>
    </location>
</feature>
<evidence type="ECO:0000313" key="3">
    <source>
        <dbReference type="EMBL" id="CUV66157.1"/>
    </source>
</evidence>
<protein>
    <submittedName>
        <fullName evidence="3">Iron ABC transporter substrate binding component</fullName>
    </submittedName>
</protein>
<gene>
    <name evidence="3" type="ORF">BN3087_620015</name>
</gene>
<reference evidence="3" key="1">
    <citation type="submission" date="2015-11" db="EMBL/GenBank/DDBJ databases">
        <authorList>
            <person name="Zhang Y."/>
            <person name="Guo Z."/>
        </authorList>
    </citation>
    <scope>NUCLEOTIDE SEQUENCE</scope>
    <source>
        <strain evidence="3">BN30871</strain>
    </source>
</reference>
<dbReference type="GO" id="GO:0071281">
    <property type="term" value="P:cellular response to iron ion"/>
    <property type="evidence" value="ECO:0007669"/>
    <property type="project" value="TreeGrafter"/>
</dbReference>
<dbReference type="PANTHER" id="PTHR30535:SF34">
    <property type="entry name" value="MOLYBDATE-BINDING PROTEIN MOLA"/>
    <property type="match status" value="1"/>
</dbReference>